<name>A0A0U5FVK3_9PROT</name>
<dbReference type="Proteomes" id="UP000068250">
    <property type="component" value="Chromosome I"/>
</dbReference>
<keyword evidence="2 5" id="KW-0812">Transmembrane</keyword>
<dbReference type="EMBL" id="LN609302">
    <property type="protein sequence ID" value="CEF54317.1"/>
    <property type="molecule type" value="Genomic_DNA"/>
</dbReference>
<reference evidence="7" key="1">
    <citation type="submission" date="2014-09" db="EMBL/GenBank/DDBJ databases">
        <authorList>
            <person name="Illeghems K.G."/>
        </authorList>
    </citation>
    <scope>NUCLEOTIDE SEQUENCE [LARGE SCALE GENOMIC DNA]</scope>
    <source>
        <strain evidence="7">LMG 23848T</strain>
    </source>
</reference>
<dbReference type="STRING" id="431306.AGA_712"/>
<organism evidence="6 7">
    <name type="scientific">Acetobacter ghanensis</name>
    <dbReference type="NCBI Taxonomy" id="431306"/>
    <lineage>
        <taxon>Bacteria</taxon>
        <taxon>Pseudomonadati</taxon>
        <taxon>Pseudomonadota</taxon>
        <taxon>Alphaproteobacteria</taxon>
        <taxon>Acetobacterales</taxon>
        <taxon>Acetobacteraceae</taxon>
        <taxon>Acetobacter</taxon>
    </lineage>
</organism>
<evidence type="ECO:0000256" key="1">
    <source>
        <dbReference type="ARBA" id="ARBA00022475"/>
    </source>
</evidence>
<dbReference type="Pfam" id="PF07869">
    <property type="entry name" value="DUF1656"/>
    <property type="match status" value="1"/>
</dbReference>
<protein>
    <recommendedName>
        <fullName evidence="8">DUF1656 domain-containing protein</fullName>
    </recommendedName>
</protein>
<dbReference type="InterPro" id="IPR012451">
    <property type="entry name" value="DUF1656"/>
</dbReference>
<keyword evidence="1" id="KW-1003">Cell membrane</keyword>
<keyword evidence="3 5" id="KW-1133">Transmembrane helix</keyword>
<evidence type="ECO:0000313" key="6">
    <source>
        <dbReference type="EMBL" id="CEF54317.1"/>
    </source>
</evidence>
<proteinExistence type="predicted"/>
<feature type="transmembrane region" description="Helical" evidence="5">
    <location>
        <begin position="52"/>
        <end position="74"/>
    </location>
</feature>
<sequence>MHDNAGVQGGIMLTEFNLFGVFMAPIVVYALAALPITMCIRFALWWSGLLGWFWHIALFEVSLYVCILCLLILYV</sequence>
<evidence type="ECO:0000256" key="3">
    <source>
        <dbReference type="ARBA" id="ARBA00022989"/>
    </source>
</evidence>
<accession>A0A0U5FVK3</accession>
<gene>
    <name evidence="6" type="ORF">AGA_712</name>
</gene>
<evidence type="ECO:0000313" key="7">
    <source>
        <dbReference type="Proteomes" id="UP000068250"/>
    </source>
</evidence>
<keyword evidence="4 5" id="KW-0472">Membrane</keyword>
<feature type="transmembrane region" description="Helical" evidence="5">
    <location>
        <begin position="21"/>
        <end position="46"/>
    </location>
</feature>
<dbReference type="AlphaFoldDB" id="A0A0U5FVK3"/>
<evidence type="ECO:0000256" key="4">
    <source>
        <dbReference type="ARBA" id="ARBA00023136"/>
    </source>
</evidence>
<evidence type="ECO:0000256" key="5">
    <source>
        <dbReference type="SAM" id="Phobius"/>
    </source>
</evidence>
<evidence type="ECO:0008006" key="8">
    <source>
        <dbReference type="Google" id="ProtNLM"/>
    </source>
</evidence>
<dbReference type="PATRIC" id="fig|431306.5.peg.696"/>
<evidence type="ECO:0000256" key="2">
    <source>
        <dbReference type="ARBA" id="ARBA00022692"/>
    </source>
</evidence>